<reference evidence="1 2" key="1">
    <citation type="submission" date="2024-06" db="EMBL/GenBank/DDBJ databases">
        <authorList>
            <person name="Kim D.-U."/>
        </authorList>
    </citation>
    <scope>NUCLEOTIDE SEQUENCE [LARGE SCALE GENOMIC DNA]</scope>
    <source>
        <strain evidence="1 2">KACC15460</strain>
    </source>
</reference>
<sequence length="54" mass="6279">MGFFTEMFTRPRPQEHLRYRSALALLHSMSSADRADIGIKPADFPRIAREMSLR</sequence>
<gene>
    <name evidence="1" type="ORF">ABVQ20_09120</name>
</gene>
<organism evidence="1 2">
    <name type="scientific">Mesorhizobium shangrilense</name>
    <dbReference type="NCBI Taxonomy" id="460060"/>
    <lineage>
        <taxon>Bacteria</taxon>
        <taxon>Pseudomonadati</taxon>
        <taxon>Pseudomonadota</taxon>
        <taxon>Alphaproteobacteria</taxon>
        <taxon>Hyphomicrobiales</taxon>
        <taxon>Phyllobacteriaceae</taxon>
        <taxon>Mesorhizobium</taxon>
    </lineage>
</organism>
<evidence type="ECO:0008006" key="3">
    <source>
        <dbReference type="Google" id="ProtNLM"/>
    </source>
</evidence>
<evidence type="ECO:0000313" key="1">
    <source>
        <dbReference type="EMBL" id="MET2827134.1"/>
    </source>
</evidence>
<proteinExistence type="predicted"/>
<protein>
    <recommendedName>
        <fullName evidence="3">DUF1127 domain-containing protein</fullName>
    </recommendedName>
</protein>
<accession>A0ABV2DB89</accession>
<dbReference type="RefSeq" id="WP_354459180.1">
    <property type="nucleotide sequence ID" value="NZ_JBEWSZ010000001.1"/>
</dbReference>
<dbReference type="EMBL" id="JBEWSZ010000001">
    <property type="protein sequence ID" value="MET2827134.1"/>
    <property type="molecule type" value="Genomic_DNA"/>
</dbReference>
<keyword evidence="2" id="KW-1185">Reference proteome</keyword>
<comment type="caution">
    <text evidence="1">The sequence shown here is derived from an EMBL/GenBank/DDBJ whole genome shotgun (WGS) entry which is preliminary data.</text>
</comment>
<dbReference type="Proteomes" id="UP001548832">
    <property type="component" value="Unassembled WGS sequence"/>
</dbReference>
<evidence type="ECO:0000313" key="2">
    <source>
        <dbReference type="Proteomes" id="UP001548832"/>
    </source>
</evidence>
<name>A0ABV2DB89_9HYPH</name>